<feature type="compositionally biased region" description="Basic and acidic residues" evidence="1">
    <location>
        <begin position="48"/>
        <end position="57"/>
    </location>
</feature>
<keyword evidence="4" id="KW-1185">Reference proteome</keyword>
<feature type="region of interest" description="Disordered" evidence="1">
    <location>
        <begin position="444"/>
        <end position="479"/>
    </location>
</feature>
<evidence type="ECO:0000313" key="3">
    <source>
        <dbReference type="EMBL" id="GFH39569.1"/>
    </source>
</evidence>
<accession>A0A6A0B2M6</accession>
<evidence type="ECO:0000256" key="2">
    <source>
        <dbReference type="SAM" id="Phobius"/>
    </source>
</evidence>
<feature type="compositionally biased region" description="Gly residues" evidence="1">
    <location>
        <begin position="131"/>
        <end position="142"/>
    </location>
</feature>
<proteinExistence type="predicted"/>
<evidence type="ECO:0000313" key="4">
    <source>
        <dbReference type="Proteomes" id="UP000484988"/>
    </source>
</evidence>
<dbReference type="AlphaFoldDB" id="A0A6A0B2M6"/>
<comment type="caution">
    <text evidence="3">The sequence shown here is derived from an EMBL/GenBank/DDBJ whole genome shotgun (WGS) entry which is preliminary data.</text>
</comment>
<feature type="compositionally biased region" description="Low complexity" evidence="1">
    <location>
        <begin position="167"/>
        <end position="182"/>
    </location>
</feature>
<keyword evidence="2" id="KW-0472">Membrane</keyword>
<evidence type="ECO:0000256" key="1">
    <source>
        <dbReference type="SAM" id="MobiDB-lite"/>
    </source>
</evidence>
<evidence type="ECO:0008006" key="5">
    <source>
        <dbReference type="Google" id="ProtNLM"/>
    </source>
</evidence>
<keyword evidence="2" id="KW-0812">Transmembrane</keyword>
<dbReference type="Proteomes" id="UP000484988">
    <property type="component" value="Unassembled WGS sequence"/>
</dbReference>
<feature type="compositionally biased region" description="Low complexity" evidence="1">
    <location>
        <begin position="76"/>
        <end position="90"/>
    </location>
</feature>
<sequence>MTEHEHGWGRWQDPAGTVRRRPGAARGTSGDTPDEEHTTGLYGPDGPLDDRTGKETVNDGPRNGTDDQGFGGDTPRGGTRPGPDTPLGDLPGRDGLLRDLPGGPAQDRPAPAGHSHGRAHRPHGEGRGGRGGDLGPHGGGRGGRGEDRPGGEGLSGHGAPGGSGDQTASRAPGATASAADVTASAAVPDVSGADGLGDDELALRQLLQGAVGDLQPTDGALEQLRRAVPARRARKRQALVGVAASVILLGTAVPAFVHVAGSDGLDHRPVTAGHGEQAQGGTGEEELLDGGQASNGDPAGRQPSLPGAPSTARQSTAPGAAETEGTPDSAESASPGSTVASTPACEAGQLGVDAAQADAPDADGTVYGMFRIANVSASDCTIGASGAVTFRTAGAADSATISVVTHTTGDPASGLPDPSREVGAMVLKPEAGYEVRFAFVPSETCPTAGSSPEPASTDGASGATDGSGALSATEPQLDDGAMADGSVLVVYTPEPGAPHAEATVTNVCAGTVYRTGLLNPS</sequence>
<feature type="compositionally biased region" description="Gly residues" evidence="1">
    <location>
        <begin position="151"/>
        <end position="164"/>
    </location>
</feature>
<gene>
    <name evidence="3" type="ORF">SCWH03_58370</name>
</gene>
<feature type="compositionally biased region" description="Low complexity" evidence="1">
    <location>
        <begin position="455"/>
        <end position="473"/>
    </location>
</feature>
<keyword evidence="2" id="KW-1133">Transmembrane helix</keyword>
<feature type="transmembrane region" description="Helical" evidence="2">
    <location>
        <begin position="238"/>
        <end position="261"/>
    </location>
</feature>
<feature type="compositionally biased region" description="Polar residues" evidence="1">
    <location>
        <begin position="329"/>
        <end position="341"/>
    </location>
</feature>
<name>A0A6A0B2M6_9ACTN</name>
<dbReference type="EMBL" id="BLLG01000036">
    <property type="protein sequence ID" value="GFH39569.1"/>
    <property type="molecule type" value="Genomic_DNA"/>
</dbReference>
<protein>
    <recommendedName>
        <fullName evidence="5">DUF4232 domain-containing protein</fullName>
    </recommendedName>
</protein>
<reference evidence="3 4" key="1">
    <citation type="submission" date="2020-02" db="EMBL/GenBank/DDBJ databases">
        <title>Whole Genome Shotgun Sequence of Streptomyces sp. strain CWH03.</title>
        <authorList>
            <person name="Dohra H."/>
            <person name="Kodani S."/>
            <person name="Yamamura H."/>
        </authorList>
    </citation>
    <scope>NUCLEOTIDE SEQUENCE [LARGE SCALE GENOMIC DNA]</scope>
    <source>
        <strain evidence="3 4">CWH03</strain>
    </source>
</reference>
<organism evidence="3 4">
    <name type="scientific">Streptomyces pacificus</name>
    <dbReference type="NCBI Taxonomy" id="2705029"/>
    <lineage>
        <taxon>Bacteria</taxon>
        <taxon>Bacillati</taxon>
        <taxon>Actinomycetota</taxon>
        <taxon>Actinomycetes</taxon>
        <taxon>Kitasatosporales</taxon>
        <taxon>Streptomycetaceae</taxon>
        <taxon>Streptomyces</taxon>
    </lineage>
</organism>
<feature type="compositionally biased region" description="Polar residues" evidence="1">
    <location>
        <begin position="444"/>
        <end position="454"/>
    </location>
</feature>
<feature type="region of interest" description="Disordered" evidence="1">
    <location>
        <begin position="267"/>
        <end position="343"/>
    </location>
</feature>
<feature type="region of interest" description="Disordered" evidence="1">
    <location>
        <begin position="1"/>
        <end position="182"/>
    </location>
</feature>